<dbReference type="PANTHER" id="PTHR45641">
    <property type="entry name" value="TETRATRICOPEPTIDE REPEAT PROTEIN (AFU_ORTHOLOGUE AFUA_6G03870)"/>
    <property type="match status" value="1"/>
</dbReference>
<dbReference type="KEGG" id="beq:BEWA_040040"/>
<reference evidence="3 4" key="1">
    <citation type="journal article" date="2012" name="BMC Genomics">
        <title>Comparative genomic analysis and phylogenetic position of Theileria equi.</title>
        <authorList>
            <person name="Kappmeyer L.S."/>
            <person name="Thiagarajan M."/>
            <person name="Herndon D.R."/>
            <person name="Ramsay J.D."/>
            <person name="Caler E."/>
            <person name="Djikeng A."/>
            <person name="Gillespie J.J."/>
            <person name="Lau A.O."/>
            <person name="Roalson E.H."/>
            <person name="Silva J.C."/>
            <person name="Silva M.G."/>
            <person name="Suarez C.E."/>
            <person name="Ueti M.W."/>
            <person name="Nene V.M."/>
            <person name="Mealey R.H."/>
            <person name="Knowles D.P."/>
            <person name="Brayton K.A."/>
        </authorList>
    </citation>
    <scope>NUCLEOTIDE SEQUENCE [LARGE SCALE GENOMIC DNA]</scope>
    <source>
        <strain evidence="3 4">WA</strain>
    </source>
</reference>
<evidence type="ECO:0000313" key="3">
    <source>
        <dbReference type="EMBL" id="EKX73966.1"/>
    </source>
</evidence>
<dbReference type="OrthoDB" id="381520at2759"/>
<dbReference type="SUPFAM" id="SSF48452">
    <property type="entry name" value="TPR-like"/>
    <property type="match status" value="1"/>
</dbReference>
<organism evidence="3 4">
    <name type="scientific">Theileria equi strain WA</name>
    <dbReference type="NCBI Taxonomy" id="1537102"/>
    <lineage>
        <taxon>Eukaryota</taxon>
        <taxon>Sar</taxon>
        <taxon>Alveolata</taxon>
        <taxon>Apicomplexa</taxon>
        <taxon>Aconoidasida</taxon>
        <taxon>Piroplasmida</taxon>
        <taxon>Theileriidae</taxon>
        <taxon>Theileria</taxon>
    </lineage>
</organism>
<dbReference type="InterPro" id="IPR011990">
    <property type="entry name" value="TPR-like_helical_dom_sf"/>
</dbReference>
<evidence type="ECO:0000256" key="2">
    <source>
        <dbReference type="ARBA" id="ARBA00022803"/>
    </source>
</evidence>
<comment type="caution">
    <text evidence="3">The sequence shown here is derived from an EMBL/GenBank/DDBJ whole genome shotgun (WGS) entry which is preliminary data.</text>
</comment>
<evidence type="ECO:0000313" key="4">
    <source>
        <dbReference type="Proteomes" id="UP000031512"/>
    </source>
</evidence>
<dbReference type="Gene3D" id="1.25.40.10">
    <property type="entry name" value="Tetratricopeptide repeat domain"/>
    <property type="match status" value="2"/>
</dbReference>
<dbReference type="PANTHER" id="PTHR45641:SF19">
    <property type="entry name" value="NEPHROCYSTIN-3"/>
    <property type="match status" value="1"/>
</dbReference>
<dbReference type="RefSeq" id="XP_004833418.1">
    <property type="nucleotide sequence ID" value="XM_004833361.1"/>
</dbReference>
<dbReference type="eggNOG" id="ENOG502TNE0">
    <property type="taxonomic scope" value="Eukaryota"/>
</dbReference>
<keyword evidence="4" id="KW-1185">Reference proteome</keyword>
<dbReference type="Pfam" id="PF13374">
    <property type="entry name" value="TPR_10"/>
    <property type="match status" value="1"/>
</dbReference>
<name>L1LF34_THEEQ</name>
<dbReference type="AlphaFoldDB" id="L1LF34"/>
<dbReference type="VEuPathDB" id="PiroplasmaDB:BEWA_040040"/>
<dbReference type="Proteomes" id="UP000031512">
    <property type="component" value="Unassembled WGS sequence"/>
</dbReference>
<keyword evidence="1" id="KW-0677">Repeat</keyword>
<dbReference type="SMART" id="SM00028">
    <property type="entry name" value="TPR"/>
    <property type="match status" value="3"/>
</dbReference>
<dbReference type="InterPro" id="IPR019734">
    <property type="entry name" value="TPR_rpt"/>
</dbReference>
<dbReference type="STRING" id="1537102.L1LF34"/>
<dbReference type="EMBL" id="ACOU01000002">
    <property type="protein sequence ID" value="EKX73966.1"/>
    <property type="molecule type" value="Genomic_DNA"/>
</dbReference>
<accession>L1LF34</accession>
<protein>
    <submittedName>
        <fullName evidence="3">Uncharacterized protein</fullName>
    </submittedName>
</protein>
<dbReference type="Pfam" id="PF13424">
    <property type="entry name" value="TPR_12"/>
    <property type="match status" value="1"/>
</dbReference>
<sequence length="289" mass="32913">MFQHILRNGWNIANLVRNGRVVSRKSFLTAQSAKILAIRAHYRHFSTSNEEPETIKIAHGPKDTILMTGYNVRENEMESHIKTLKEALKLKLMTLKFYSEDIAQSFTDLAMCQHQSLLYINEAKDNYLNAYEIWKKIRGEKSREVANILNLIGVFMRDLGDVKAAKSALKESLEIDKSLGTAMSYLCSVYSLNNLAGIADLEGEYQEACNYYEDALKILLTATGGDANHRLISVLYYNMACSYHHLNDDYNAEIALNRSRDVIANIGDPCNILHRVEELLDIIKKDRQS</sequence>
<dbReference type="GeneID" id="15807414"/>
<gene>
    <name evidence="3" type="ORF">BEWA_040040</name>
</gene>
<evidence type="ECO:0000256" key="1">
    <source>
        <dbReference type="ARBA" id="ARBA00022737"/>
    </source>
</evidence>
<proteinExistence type="predicted"/>
<keyword evidence="2" id="KW-0802">TPR repeat</keyword>